<dbReference type="OrthoDB" id="9807403at2"/>
<dbReference type="SUPFAM" id="SSF52402">
    <property type="entry name" value="Adenine nucleotide alpha hydrolases-like"/>
    <property type="match status" value="1"/>
</dbReference>
<evidence type="ECO:0000256" key="4">
    <source>
        <dbReference type="ARBA" id="ARBA00022694"/>
    </source>
</evidence>
<dbReference type="GO" id="GO:0032267">
    <property type="term" value="F:tRNA(Ile)-lysidine synthase activity"/>
    <property type="evidence" value="ECO:0007669"/>
    <property type="project" value="UniProtKB-EC"/>
</dbReference>
<dbReference type="NCBIfam" id="TIGR02433">
    <property type="entry name" value="lysidine_TilS_C"/>
    <property type="match status" value="1"/>
</dbReference>
<dbReference type="EMBL" id="CP003380">
    <property type="protein sequence ID" value="AFJ01471.1"/>
    <property type="molecule type" value="Genomic_DNA"/>
</dbReference>
<evidence type="ECO:0000259" key="9">
    <source>
        <dbReference type="SMART" id="SM00977"/>
    </source>
</evidence>
<dbReference type="PATRIC" id="fig|754477.3.peg.290"/>
<protein>
    <recommendedName>
        <fullName evidence="8">tRNA(Ile)-lysidine synthase</fullName>
        <ecNumber evidence="8">6.3.4.19</ecNumber>
    </recommendedName>
    <alternativeName>
        <fullName evidence="8">tRNA(Ile)-2-lysyl-cytidine synthase</fullName>
    </alternativeName>
    <alternativeName>
        <fullName evidence="8">tRNA(Ile)-lysidine synthetase</fullName>
    </alternativeName>
</protein>
<keyword evidence="3 8" id="KW-0436">Ligase</keyword>
<dbReference type="Pfam" id="PF09179">
    <property type="entry name" value="TilS"/>
    <property type="match status" value="1"/>
</dbReference>
<dbReference type="InterPro" id="IPR014729">
    <property type="entry name" value="Rossmann-like_a/b/a_fold"/>
</dbReference>
<keyword evidence="2 8" id="KW-0963">Cytoplasm</keyword>
<comment type="function">
    <text evidence="8">Ligates lysine onto the cytidine present at position 34 of the AUA codon-specific tRNA(Ile) that contains the anticodon CAU, in an ATP-dependent manner. Cytidine is converted to lysidine, thus changing the amino acid specificity of the tRNA from methionine to isoleucine.</text>
</comment>
<evidence type="ECO:0000256" key="3">
    <source>
        <dbReference type="ARBA" id="ARBA00022598"/>
    </source>
</evidence>
<dbReference type="GO" id="GO:0006400">
    <property type="term" value="P:tRNA modification"/>
    <property type="evidence" value="ECO:0007669"/>
    <property type="project" value="UniProtKB-UniRule"/>
</dbReference>
<sequence>MFDPQPVLAQLQCRPAGQTLWVGFSGGMDSIVLSHFLCQHAADLPGPLHLIHVNHQLQDAATQWAIHCQSFAASYDLPFTLLTIEVSDSAEKGLEAAARDARYQAISQHIGDGAQLITAHHCQDQAETLMLQLLRGAGVRGLSGMGNLGKWQKIAILRPFLSVDRHQLHAYAQQHHLDWVTDPSNANLRFQRNYLRKQVFPMLSARWRSVHQTLSRSAAHLAEAQQILDEVAQVDAKVINIDWQQSRLPITPLLQLPVPRQKNLLRWMAYQLGVSMPSQTQLDYLLNTMCLAQQDAMPLLALSGVTVRRFSDALYFVDDKMPMPQNWQVTLHRPESVVLPDGRKLEWQSRQGAGIRANVFDNGLVLKCRQGGERIRLAGHAHHQRLKICLQQWQVPPWQRSEMPLVFADTELIAVADYAVSEVVCATSTESGWWPTVLPATAQDFN</sequence>
<dbReference type="GO" id="GO:0005737">
    <property type="term" value="C:cytoplasm"/>
    <property type="evidence" value="ECO:0007669"/>
    <property type="project" value="UniProtKB-SubCell"/>
</dbReference>
<dbReference type="PANTHER" id="PTHR43033">
    <property type="entry name" value="TRNA(ILE)-LYSIDINE SYNTHASE-RELATED"/>
    <property type="match status" value="1"/>
</dbReference>
<dbReference type="Gene3D" id="1.20.59.20">
    <property type="match status" value="1"/>
</dbReference>
<gene>
    <name evidence="8" type="primary">tilS</name>
    <name evidence="10" type="ordered locus">Q7C_292</name>
</gene>
<dbReference type="InterPro" id="IPR011063">
    <property type="entry name" value="TilS/TtcA_N"/>
</dbReference>
<dbReference type="InterPro" id="IPR012795">
    <property type="entry name" value="tRNA_Ile_lys_synt_N"/>
</dbReference>
<dbReference type="Proteomes" id="UP000009145">
    <property type="component" value="Chromosome"/>
</dbReference>
<dbReference type="InterPro" id="IPR012094">
    <property type="entry name" value="tRNA_Ile_lys_synt"/>
</dbReference>
<dbReference type="InterPro" id="IPR015262">
    <property type="entry name" value="tRNA_Ile_lys_synt_subst-bd"/>
</dbReference>
<comment type="similarity">
    <text evidence="8">Belongs to the tRNA(Ile)-lysidine synthase family.</text>
</comment>
<dbReference type="GO" id="GO:0005524">
    <property type="term" value="F:ATP binding"/>
    <property type="evidence" value="ECO:0007669"/>
    <property type="project" value="UniProtKB-UniRule"/>
</dbReference>
<organism evidence="10 11">
    <name type="scientific">Methylophaga frappieri (strain ATCC BAA-2434 / DSM 25690 / JAM7)</name>
    <dbReference type="NCBI Taxonomy" id="754477"/>
    <lineage>
        <taxon>Bacteria</taxon>
        <taxon>Pseudomonadati</taxon>
        <taxon>Pseudomonadota</taxon>
        <taxon>Gammaproteobacteria</taxon>
        <taxon>Thiotrichales</taxon>
        <taxon>Piscirickettsiaceae</taxon>
        <taxon>Methylophaga</taxon>
    </lineage>
</organism>
<dbReference type="Gene3D" id="3.40.50.620">
    <property type="entry name" value="HUPs"/>
    <property type="match status" value="1"/>
</dbReference>
<evidence type="ECO:0000256" key="6">
    <source>
        <dbReference type="ARBA" id="ARBA00022840"/>
    </source>
</evidence>
<keyword evidence="6 8" id="KW-0067">ATP-binding</keyword>
<dbReference type="PANTHER" id="PTHR43033:SF1">
    <property type="entry name" value="TRNA(ILE)-LYSIDINE SYNTHASE-RELATED"/>
    <property type="match status" value="1"/>
</dbReference>
<dbReference type="Pfam" id="PF11734">
    <property type="entry name" value="TilS_C"/>
    <property type="match status" value="1"/>
</dbReference>
<accession>I1YEX8</accession>
<evidence type="ECO:0000256" key="1">
    <source>
        <dbReference type="ARBA" id="ARBA00004496"/>
    </source>
</evidence>
<comment type="catalytic activity">
    <reaction evidence="7 8">
        <text>cytidine(34) in tRNA(Ile2) + L-lysine + ATP = lysidine(34) in tRNA(Ile2) + AMP + diphosphate + H(+)</text>
        <dbReference type="Rhea" id="RHEA:43744"/>
        <dbReference type="Rhea" id="RHEA-COMP:10625"/>
        <dbReference type="Rhea" id="RHEA-COMP:10670"/>
        <dbReference type="ChEBI" id="CHEBI:15378"/>
        <dbReference type="ChEBI" id="CHEBI:30616"/>
        <dbReference type="ChEBI" id="CHEBI:32551"/>
        <dbReference type="ChEBI" id="CHEBI:33019"/>
        <dbReference type="ChEBI" id="CHEBI:82748"/>
        <dbReference type="ChEBI" id="CHEBI:83665"/>
        <dbReference type="ChEBI" id="CHEBI:456215"/>
        <dbReference type="EC" id="6.3.4.19"/>
    </reaction>
</comment>
<reference evidence="10 11" key="1">
    <citation type="journal article" date="2012" name="J. Bacteriol.">
        <title>Complete genome sequences of Methylophaga sp. strain JAM1 and Methylophaga sp. strain JAM7.</title>
        <authorList>
            <person name="Villeneuve C."/>
            <person name="Martineau C."/>
            <person name="Mauffrey F."/>
            <person name="Villemur R."/>
        </authorList>
    </citation>
    <scope>NUCLEOTIDE SEQUENCE [LARGE SCALE GENOMIC DNA]</scope>
    <source>
        <strain evidence="10 11">JAM7</strain>
    </source>
</reference>
<keyword evidence="4 8" id="KW-0819">tRNA processing</keyword>
<dbReference type="InterPro" id="IPR012796">
    <property type="entry name" value="Lysidine-tRNA-synth_C"/>
</dbReference>
<feature type="binding site" evidence="8">
    <location>
        <begin position="25"/>
        <end position="30"/>
    </location>
    <ligand>
        <name>ATP</name>
        <dbReference type="ChEBI" id="CHEBI:30616"/>
    </ligand>
</feature>
<keyword evidence="11" id="KW-1185">Reference proteome</keyword>
<evidence type="ECO:0000313" key="10">
    <source>
        <dbReference type="EMBL" id="AFJ01471.1"/>
    </source>
</evidence>
<proteinExistence type="inferred from homology"/>
<feature type="domain" description="Lysidine-tRNA(Ile) synthetase C-terminal" evidence="9">
    <location>
        <begin position="364"/>
        <end position="437"/>
    </location>
</feature>
<dbReference type="AlphaFoldDB" id="I1YEX8"/>
<name>I1YEX8_METFJ</name>
<dbReference type="CDD" id="cd01992">
    <property type="entry name" value="TilS_N"/>
    <property type="match status" value="1"/>
</dbReference>
<keyword evidence="5 8" id="KW-0547">Nucleotide-binding</keyword>
<evidence type="ECO:0000313" key="11">
    <source>
        <dbReference type="Proteomes" id="UP000009145"/>
    </source>
</evidence>
<dbReference type="EC" id="6.3.4.19" evidence="8"/>
<dbReference type="SUPFAM" id="SSF56037">
    <property type="entry name" value="PheT/TilS domain"/>
    <property type="match status" value="1"/>
</dbReference>
<dbReference type="RefSeq" id="WP_014702921.1">
    <property type="nucleotide sequence ID" value="NC_017856.1"/>
</dbReference>
<dbReference type="NCBIfam" id="TIGR02432">
    <property type="entry name" value="lysidine_TilS_N"/>
    <property type="match status" value="1"/>
</dbReference>
<dbReference type="SUPFAM" id="SSF82829">
    <property type="entry name" value="MesJ substrate recognition domain-like"/>
    <property type="match status" value="1"/>
</dbReference>
<dbReference type="eggNOG" id="COG0037">
    <property type="taxonomic scope" value="Bacteria"/>
</dbReference>
<dbReference type="HOGENOM" id="CLU_018869_2_0_6"/>
<comment type="subcellular location">
    <subcellularLocation>
        <location evidence="1 8">Cytoplasm</location>
    </subcellularLocation>
</comment>
<evidence type="ECO:0000256" key="7">
    <source>
        <dbReference type="ARBA" id="ARBA00048539"/>
    </source>
</evidence>
<comment type="domain">
    <text evidence="8">The N-terminal region contains the highly conserved SGGXDS motif, predicted to be a P-loop motif involved in ATP binding.</text>
</comment>
<evidence type="ECO:0000256" key="5">
    <source>
        <dbReference type="ARBA" id="ARBA00022741"/>
    </source>
</evidence>
<dbReference type="SMART" id="SM00977">
    <property type="entry name" value="TilS_C"/>
    <property type="match status" value="1"/>
</dbReference>
<evidence type="ECO:0000256" key="8">
    <source>
        <dbReference type="HAMAP-Rule" id="MF_01161"/>
    </source>
</evidence>
<evidence type="ECO:0000256" key="2">
    <source>
        <dbReference type="ARBA" id="ARBA00022490"/>
    </source>
</evidence>
<dbReference type="HAMAP" id="MF_01161">
    <property type="entry name" value="tRNA_Ile_lys_synt"/>
    <property type="match status" value="1"/>
</dbReference>
<dbReference type="KEGG" id="mec:Q7C_292"/>
<dbReference type="STRING" id="754477.Q7C_292"/>
<dbReference type="Pfam" id="PF01171">
    <property type="entry name" value="ATP_bind_3"/>
    <property type="match status" value="1"/>
</dbReference>